<dbReference type="Gene3D" id="1.25.40.20">
    <property type="entry name" value="Ankyrin repeat-containing domain"/>
    <property type="match status" value="2"/>
</dbReference>
<sequence length="510" mass="57768">MPPSLQALPDELLLQVASHLQDDEGSLQQNYYSLALCCRQFWSVFGYDLVKHFPQEALLWGAATGQLRVIETAIRAGADISQPAPHVFPYIHHSHHQCAIHRFTKLRPSTISHIFGHQSSTDELLDPRHSFKLERSRAIDRTLAFLSQEYPALPQCICHARYGLFRRDASSRQVFLMLCRAAVEGDSRTFKAVCRSPSFYFSPRGVPSTELTVPTEMSGTHLLELAHIAACGEHLSILKFLIQTYQVDINGTTRRFNETMLTHTCWSLDSRRTIEMLLLLGARPLGSSTRNESLQKDPLARAISWGHLPTAIAYIELGAYPELDANRADELFRLLCNPWIPQSKLPCCEGHRLTYTEHVVIDSPWSTTSGSLRGSQEDTHFCSRGDSKRACLGSQDWKRNMCRLMDLLLAKGARLNSRVADRSISRETPLMLAFIRRNSEHIWSDVDLRAAKKQSHSIVRFLIDRGAKVNSGCGPGNMPLEMKLMKKLFDLKKSRVKRGRRTGKKVVRRP</sequence>
<reference evidence="3" key="2">
    <citation type="submission" date="2023-05" db="EMBL/GenBank/DDBJ databases">
        <authorList>
            <consortium name="Lawrence Berkeley National Laboratory"/>
            <person name="Steindorff A."/>
            <person name="Hensen N."/>
            <person name="Bonometti L."/>
            <person name="Westerberg I."/>
            <person name="Brannstrom I.O."/>
            <person name="Guillou S."/>
            <person name="Cros-Aarteil S."/>
            <person name="Calhoun S."/>
            <person name="Haridas S."/>
            <person name="Kuo A."/>
            <person name="Mondo S."/>
            <person name="Pangilinan J."/>
            <person name="Riley R."/>
            <person name="Labutti K."/>
            <person name="Andreopoulos B."/>
            <person name="Lipzen A."/>
            <person name="Chen C."/>
            <person name="Yanf M."/>
            <person name="Daum C."/>
            <person name="Ng V."/>
            <person name="Clum A."/>
            <person name="Ohm R."/>
            <person name="Martin F."/>
            <person name="Silar P."/>
            <person name="Natvig D."/>
            <person name="Lalanne C."/>
            <person name="Gautier V."/>
            <person name="Ament-Velasquez S.L."/>
            <person name="Kruys A."/>
            <person name="Hutchinson M.I."/>
            <person name="Powell A.J."/>
            <person name="Barry K."/>
            <person name="Miller A.N."/>
            <person name="Grigoriev I.V."/>
            <person name="Debuchy R."/>
            <person name="Gladieux P."/>
            <person name="Thoren M.H."/>
            <person name="Johannesson H."/>
        </authorList>
    </citation>
    <scope>NUCLEOTIDE SEQUENCE</scope>
    <source>
        <strain evidence="3">PSN309</strain>
    </source>
</reference>
<keyword evidence="2" id="KW-0040">ANK repeat</keyword>
<keyword evidence="4" id="KW-1185">Reference proteome</keyword>
<protein>
    <submittedName>
        <fullName evidence="3">Uncharacterized protein</fullName>
    </submittedName>
</protein>
<evidence type="ECO:0000256" key="1">
    <source>
        <dbReference type="ARBA" id="ARBA00022737"/>
    </source>
</evidence>
<dbReference type="InterPro" id="IPR002110">
    <property type="entry name" value="Ankyrin_rpt"/>
</dbReference>
<organism evidence="3 4">
    <name type="scientific">Podospora australis</name>
    <dbReference type="NCBI Taxonomy" id="1536484"/>
    <lineage>
        <taxon>Eukaryota</taxon>
        <taxon>Fungi</taxon>
        <taxon>Dikarya</taxon>
        <taxon>Ascomycota</taxon>
        <taxon>Pezizomycotina</taxon>
        <taxon>Sordariomycetes</taxon>
        <taxon>Sordariomycetidae</taxon>
        <taxon>Sordariales</taxon>
        <taxon>Podosporaceae</taxon>
        <taxon>Podospora</taxon>
    </lineage>
</organism>
<dbReference type="EMBL" id="MU864411">
    <property type="protein sequence ID" value="KAK4187005.1"/>
    <property type="molecule type" value="Genomic_DNA"/>
</dbReference>
<evidence type="ECO:0000313" key="3">
    <source>
        <dbReference type="EMBL" id="KAK4187005.1"/>
    </source>
</evidence>
<dbReference type="InterPro" id="IPR036770">
    <property type="entry name" value="Ankyrin_rpt-contain_sf"/>
</dbReference>
<dbReference type="SMART" id="SM00248">
    <property type="entry name" value="ANK"/>
    <property type="match status" value="3"/>
</dbReference>
<reference evidence="3" key="1">
    <citation type="journal article" date="2023" name="Mol. Phylogenet. Evol.">
        <title>Genome-scale phylogeny and comparative genomics of the fungal order Sordariales.</title>
        <authorList>
            <person name="Hensen N."/>
            <person name="Bonometti L."/>
            <person name="Westerberg I."/>
            <person name="Brannstrom I.O."/>
            <person name="Guillou S."/>
            <person name="Cros-Aarteil S."/>
            <person name="Calhoun S."/>
            <person name="Haridas S."/>
            <person name="Kuo A."/>
            <person name="Mondo S."/>
            <person name="Pangilinan J."/>
            <person name="Riley R."/>
            <person name="LaButti K."/>
            <person name="Andreopoulos B."/>
            <person name="Lipzen A."/>
            <person name="Chen C."/>
            <person name="Yan M."/>
            <person name="Daum C."/>
            <person name="Ng V."/>
            <person name="Clum A."/>
            <person name="Steindorff A."/>
            <person name="Ohm R.A."/>
            <person name="Martin F."/>
            <person name="Silar P."/>
            <person name="Natvig D.O."/>
            <person name="Lalanne C."/>
            <person name="Gautier V."/>
            <person name="Ament-Velasquez S.L."/>
            <person name="Kruys A."/>
            <person name="Hutchinson M.I."/>
            <person name="Powell A.J."/>
            <person name="Barry K."/>
            <person name="Miller A.N."/>
            <person name="Grigoriev I.V."/>
            <person name="Debuchy R."/>
            <person name="Gladieux P."/>
            <person name="Hiltunen Thoren M."/>
            <person name="Johannesson H."/>
        </authorList>
    </citation>
    <scope>NUCLEOTIDE SEQUENCE</scope>
    <source>
        <strain evidence="3">PSN309</strain>
    </source>
</reference>
<dbReference type="InterPro" id="IPR050745">
    <property type="entry name" value="Multifunctional_regulatory"/>
</dbReference>
<keyword evidence="1" id="KW-0677">Repeat</keyword>
<dbReference type="AlphaFoldDB" id="A0AAN6WRU9"/>
<name>A0AAN6WRU9_9PEZI</name>
<dbReference type="PANTHER" id="PTHR24189:SF50">
    <property type="entry name" value="ANKYRIN REPEAT AND SOCS BOX PROTEIN 2"/>
    <property type="match status" value="1"/>
</dbReference>
<evidence type="ECO:0000313" key="4">
    <source>
        <dbReference type="Proteomes" id="UP001302126"/>
    </source>
</evidence>
<dbReference type="PANTHER" id="PTHR24189">
    <property type="entry name" value="MYOTROPHIN"/>
    <property type="match status" value="1"/>
</dbReference>
<evidence type="ECO:0000256" key="2">
    <source>
        <dbReference type="ARBA" id="ARBA00023043"/>
    </source>
</evidence>
<gene>
    <name evidence="3" type="ORF">QBC35DRAFT_499813</name>
</gene>
<dbReference type="SUPFAM" id="SSF48403">
    <property type="entry name" value="Ankyrin repeat"/>
    <property type="match status" value="1"/>
</dbReference>
<proteinExistence type="predicted"/>
<comment type="caution">
    <text evidence="3">The sequence shown here is derived from an EMBL/GenBank/DDBJ whole genome shotgun (WGS) entry which is preliminary data.</text>
</comment>
<dbReference type="Proteomes" id="UP001302126">
    <property type="component" value="Unassembled WGS sequence"/>
</dbReference>
<accession>A0AAN6WRU9</accession>